<evidence type="ECO:0000313" key="2">
    <source>
        <dbReference type="EMBL" id="MEW9306861.1"/>
    </source>
</evidence>
<accession>A0ABV3PMY5</accession>
<gene>
    <name evidence="2" type="ORF">ABXS05_15015</name>
</gene>
<evidence type="ECO:0000313" key="3">
    <source>
        <dbReference type="Proteomes" id="UP001555786"/>
    </source>
</evidence>
<sequence length="102" mass="11220">MKRIVTASLAAALALLPVSLVFARPLTYQLPDEASKFKDGPNLETAQNNCTACHSADYIRTQPPKKGQAFWAAEVNKMIKTYKAPIAESDVKAIVEYLDSTY</sequence>
<protein>
    <submittedName>
        <fullName evidence="2">Cytochrome c</fullName>
    </submittedName>
</protein>
<feature type="signal peptide" evidence="1">
    <location>
        <begin position="1"/>
        <end position="23"/>
    </location>
</feature>
<keyword evidence="1" id="KW-0732">Signal</keyword>
<reference evidence="2 3" key="1">
    <citation type="submission" date="2024-07" db="EMBL/GenBank/DDBJ databases">
        <title>Description of Labrys sedimenti sp. nov., isolated from a diclofenac-degrading enrichment culture.</title>
        <authorList>
            <person name="Tancsics A."/>
            <person name="Csepanyi A."/>
        </authorList>
    </citation>
    <scope>NUCLEOTIDE SEQUENCE [LARGE SCALE GENOMIC DNA]</scope>
    <source>
        <strain evidence="2 3">LMG 23578</strain>
    </source>
</reference>
<dbReference type="SUPFAM" id="SSF46626">
    <property type="entry name" value="Cytochrome c"/>
    <property type="match status" value="1"/>
</dbReference>
<feature type="chain" id="PRO_5046829419" evidence="1">
    <location>
        <begin position="24"/>
        <end position="102"/>
    </location>
</feature>
<name>A0ABV3PMY5_9HYPH</name>
<dbReference type="Gene3D" id="1.10.760.10">
    <property type="entry name" value="Cytochrome c-like domain"/>
    <property type="match status" value="1"/>
</dbReference>
<dbReference type="EMBL" id="JBFNQD010000004">
    <property type="protein sequence ID" value="MEW9306861.1"/>
    <property type="molecule type" value="Genomic_DNA"/>
</dbReference>
<keyword evidence="3" id="KW-1185">Reference proteome</keyword>
<evidence type="ECO:0000256" key="1">
    <source>
        <dbReference type="SAM" id="SignalP"/>
    </source>
</evidence>
<dbReference type="InterPro" id="IPR036909">
    <property type="entry name" value="Cyt_c-like_dom_sf"/>
</dbReference>
<proteinExistence type="predicted"/>
<comment type="caution">
    <text evidence="2">The sequence shown here is derived from an EMBL/GenBank/DDBJ whole genome shotgun (WGS) entry which is preliminary data.</text>
</comment>
<dbReference type="Proteomes" id="UP001555786">
    <property type="component" value="Unassembled WGS sequence"/>
</dbReference>
<dbReference type="RefSeq" id="WP_367624469.1">
    <property type="nucleotide sequence ID" value="NZ_JBFNQD010000004.1"/>
</dbReference>
<organism evidence="2 3">
    <name type="scientific">Labrys neptuniae</name>
    <dbReference type="NCBI Taxonomy" id="376174"/>
    <lineage>
        <taxon>Bacteria</taxon>
        <taxon>Pseudomonadati</taxon>
        <taxon>Pseudomonadota</taxon>
        <taxon>Alphaproteobacteria</taxon>
        <taxon>Hyphomicrobiales</taxon>
        <taxon>Xanthobacteraceae</taxon>
        <taxon>Labrys</taxon>
    </lineage>
</organism>